<protein>
    <submittedName>
        <fullName evidence="3">SRPBCC family protein</fullName>
    </submittedName>
</protein>
<dbReference type="Pfam" id="PF03364">
    <property type="entry name" value="Polyketide_cyc"/>
    <property type="match status" value="1"/>
</dbReference>
<dbReference type="InterPro" id="IPR005031">
    <property type="entry name" value="COQ10_START"/>
</dbReference>
<feature type="compositionally biased region" description="Polar residues" evidence="1">
    <location>
        <begin position="155"/>
        <end position="171"/>
    </location>
</feature>
<dbReference type="RefSeq" id="WP_344334238.1">
    <property type="nucleotide sequence ID" value="NZ_BAAAKJ010000159.1"/>
</dbReference>
<proteinExistence type="predicted"/>
<evidence type="ECO:0000259" key="2">
    <source>
        <dbReference type="Pfam" id="PF03364"/>
    </source>
</evidence>
<reference evidence="4" key="1">
    <citation type="journal article" date="2019" name="Int. J. Syst. Evol. Microbiol.">
        <title>The Global Catalogue of Microorganisms (GCM) 10K type strain sequencing project: providing services to taxonomists for standard genome sequencing and annotation.</title>
        <authorList>
            <consortium name="The Broad Institute Genomics Platform"/>
            <consortium name="The Broad Institute Genome Sequencing Center for Infectious Disease"/>
            <person name="Wu L."/>
            <person name="Ma J."/>
        </authorList>
    </citation>
    <scope>NUCLEOTIDE SEQUENCE [LARGE SCALE GENOMIC DNA]</scope>
    <source>
        <strain evidence="4">JCM 12393</strain>
    </source>
</reference>
<evidence type="ECO:0000256" key="1">
    <source>
        <dbReference type="SAM" id="MobiDB-lite"/>
    </source>
</evidence>
<dbReference type="Gene3D" id="3.30.530.20">
    <property type="match status" value="1"/>
</dbReference>
<dbReference type="SUPFAM" id="SSF55961">
    <property type="entry name" value="Bet v1-like"/>
    <property type="match status" value="1"/>
</dbReference>
<name>A0ABP4INX4_9ACTN</name>
<evidence type="ECO:0000313" key="4">
    <source>
        <dbReference type="Proteomes" id="UP001499863"/>
    </source>
</evidence>
<keyword evidence="4" id="KW-1185">Reference proteome</keyword>
<feature type="domain" description="Coenzyme Q-binding protein COQ10 START" evidence="2">
    <location>
        <begin position="11"/>
        <end position="120"/>
    </location>
</feature>
<dbReference type="CDD" id="cd08860">
    <property type="entry name" value="TcmN_ARO-CYC_like"/>
    <property type="match status" value="1"/>
</dbReference>
<dbReference type="Proteomes" id="UP001499863">
    <property type="component" value="Unassembled WGS sequence"/>
</dbReference>
<feature type="region of interest" description="Disordered" evidence="1">
    <location>
        <begin position="149"/>
        <end position="183"/>
    </location>
</feature>
<organism evidence="3 4">
    <name type="scientific">Kitasatospora putterlickiae</name>
    <dbReference type="NCBI Taxonomy" id="221725"/>
    <lineage>
        <taxon>Bacteria</taxon>
        <taxon>Bacillati</taxon>
        <taxon>Actinomycetota</taxon>
        <taxon>Actinomycetes</taxon>
        <taxon>Kitasatosporales</taxon>
        <taxon>Streptomycetaceae</taxon>
        <taxon>Kitasatospora</taxon>
    </lineage>
</organism>
<comment type="caution">
    <text evidence="3">The sequence shown here is derived from an EMBL/GenBank/DDBJ whole genome shotgun (WGS) entry which is preliminary data.</text>
</comment>
<gene>
    <name evidence="3" type="ORF">GCM10009639_30190</name>
</gene>
<dbReference type="InterPro" id="IPR023393">
    <property type="entry name" value="START-like_dom_sf"/>
</dbReference>
<accession>A0ABP4INX4</accession>
<sequence>MAGHTENSIVIQAPLKLVWDVTNDVAGWPGLFTEYASAEIVERRGETVRFRLTMHPDEEGRIWSWVSDRTVNAADRTVHAHRVETGPFAYMQIHWRYEELPGGGTRMTWIQDFAMKPTAPVDDQGMTDRLNTNSPVQLEVIKAKVEALAADPNAAQPSTAGPSTAGPSTAGPSAADPRTAEKE</sequence>
<dbReference type="EMBL" id="BAAAKJ010000159">
    <property type="protein sequence ID" value="GAA1395260.1"/>
    <property type="molecule type" value="Genomic_DNA"/>
</dbReference>
<evidence type="ECO:0000313" key="3">
    <source>
        <dbReference type="EMBL" id="GAA1395260.1"/>
    </source>
</evidence>